<dbReference type="Pfam" id="PF13784">
    <property type="entry name" value="Fic_N"/>
    <property type="match status" value="1"/>
</dbReference>
<evidence type="ECO:0000259" key="1">
    <source>
        <dbReference type="Pfam" id="PF13784"/>
    </source>
</evidence>
<sequence length="67" mass="7565">MPAPLPPRLTWNLRLVLLLDEASRALGELAGLLRRLPNPYLFIRPFIRKEAGLSSWIEGTQADLLDV</sequence>
<dbReference type="EMBL" id="PELV01000389">
    <property type="protein sequence ID" value="RTH15177.1"/>
    <property type="molecule type" value="Genomic_DNA"/>
</dbReference>
<comment type="caution">
    <text evidence="2">The sequence shown here is derived from an EMBL/GenBank/DDBJ whole genome shotgun (WGS) entry which is preliminary data.</text>
</comment>
<dbReference type="Proteomes" id="UP000287439">
    <property type="component" value="Unassembled WGS sequence"/>
</dbReference>
<organism evidence="2 3">
    <name type="scientific">Thermus scotoductus</name>
    <dbReference type="NCBI Taxonomy" id="37636"/>
    <lineage>
        <taxon>Bacteria</taxon>
        <taxon>Thermotogati</taxon>
        <taxon>Deinococcota</taxon>
        <taxon>Deinococci</taxon>
        <taxon>Thermales</taxon>
        <taxon>Thermaceae</taxon>
        <taxon>Thermus</taxon>
    </lineage>
</organism>
<dbReference type="AlphaFoldDB" id="A0A430RJH2"/>
<feature type="domain" description="Fic/DOC N-terminal" evidence="1">
    <location>
        <begin position="18"/>
        <end position="67"/>
    </location>
</feature>
<gene>
    <name evidence="2" type="ORF">CSW41_11055</name>
</gene>
<evidence type="ECO:0000313" key="2">
    <source>
        <dbReference type="EMBL" id="RTH15177.1"/>
    </source>
</evidence>
<evidence type="ECO:0000313" key="3">
    <source>
        <dbReference type="Proteomes" id="UP000287439"/>
    </source>
</evidence>
<accession>A0A430RJH2</accession>
<reference evidence="2 3" key="1">
    <citation type="journal article" date="2019" name="Extremophiles">
        <title>Biogeography of thermophiles and predominance of Thermus scotoductus in domestic water heaters.</title>
        <authorList>
            <person name="Wilpiszeski R.L."/>
            <person name="Zhang Z."/>
            <person name="House C.H."/>
        </authorList>
    </citation>
    <scope>NUCLEOTIDE SEQUENCE [LARGE SCALE GENOMIC DNA]</scope>
    <source>
        <strain evidence="2 3">28_S28</strain>
    </source>
</reference>
<proteinExistence type="predicted"/>
<protein>
    <recommendedName>
        <fullName evidence="1">Fic/DOC N-terminal domain-containing protein</fullName>
    </recommendedName>
</protein>
<name>A0A430RJH2_THESC</name>
<dbReference type="InterPro" id="IPR025758">
    <property type="entry name" value="Fic/DOC_N"/>
</dbReference>